<sequence>YISPDKMKSLFLSDGILPHNLTEIHKKDIPLRIIVSSINNPLY</sequence>
<feature type="non-terminal residue" evidence="1">
    <location>
        <position position="43"/>
    </location>
</feature>
<name>E2AN24_CAMFO</name>
<dbReference type="Proteomes" id="UP000000311">
    <property type="component" value="Unassembled WGS sequence"/>
</dbReference>
<keyword evidence="2" id="KW-1185">Reference proteome</keyword>
<feature type="non-terminal residue" evidence="1">
    <location>
        <position position="1"/>
    </location>
</feature>
<proteinExistence type="predicted"/>
<evidence type="ECO:0000313" key="2">
    <source>
        <dbReference type="Proteomes" id="UP000000311"/>
    </source>
</evidence>
<dbReference type="InParanoid" id="E2AN24"/>
<protein>
    <submittedName>
        <fullName evidence="1">Uncharacterized protein</fullName>
    </submittedName>
</protein>
<dbReference type="EMBL" id="GL441037">
    <property type="protein sequence ID" value="EFN65165.1"/>
    <property type="molecule type" value="Genomic_DNA"/>
</dbReference>
<accession>E2AN24</accession>
<dbReference type="AlphaFoldDB" id="E2AN24"/>
<reference evidence="1 2" key="1">
    <citation type="journal article" date="2010" name="Science">
        <title>Genomic comparison of the ants Camponotus floridanus and Harpegnathos saltator.</title>
        <authorList>
            <person name="Bonasio R."/>
            <person name="Zhang G."/>
            <person name="Ye C."/>
            <person name="Mutti N.S."/>
            <person name="Fang X."/>
            <person name="Qin N."/>
            <person name="Donahue G."/>
            <person name="Yang P."/>
            <person name="Li Q."/>
            <person name="Li C."/>
            <person name="Zhang P."/>
            <person name="Huang Z."/>
            <person name="Berger S.L."/>
            <person name="Reinberg D."/>
            <person name="Wang J."/>
            <person name="Liebig J."/>
        </authorList>
    </citation>
    <scope>NUCLEOTIDE SEQUENCE [LARGE SCALE GENOMIC DNA]</scope>
    <source>
        <strain evidence="2">C129</strain>
    </source>
</reference>
<evidence type="ECO:0000313" key="1">
    <source>
        <dbReference type="EMBL" id="EFN65165.1"/>
    </source>
</evidence>
<organism evidence="2">
    <name type="scientific">Camponotus floridanus</name>
    <name type="common">Florida carpenter ant</name>
    <dbReference type="NCBI Taxonomy" id="104421"/>
    <lineage>
        <taxon>Eukaryota</taxon>
        <taxon>Metazoa</taxon>
        <taxon>Ecdysozoa</taxon>
        <taxon>Arthropoda</taxon>
        <taxon>Hexapoda</taxon>
        <taxon>Insecta</taxon>
        <taxon>Pterygota</taxon>
        <taxon>Neoptera</taxon>
        <taxon>Endopterygota</taxon>
        <taxon>Hymenoptera</taxon>
        <taxon>Apocrita</taxon>
        <taxon>Aculeata</taxon>
        <taxon>Formicoidea</taxon>
        <taxon>Formicidae</taxon>
        <taxon>Formicinae</taxon>
        <taxon>Camponotus</taxon>
    </lineage>
</organism>
<gene>
    <name evidence="1" type="ORF">EAG_12829</name>
</gene>